<dbReference type="InterPro" id="IPR002110">
    <property type="entry name" value="Ankyrin_rpt"/>
</dbReference>
<evidence type="ECO:0000256" key="2">
    <source>
        <dbReference type="ARBA" id="ARBA00023043"/>
    </source>
</evidence>
<organism evidence="8 9">
    <name type="scientific">Orbilia oligospora</name>
    <name type="common">Nematode-trapping fungus</name>
    <name type="synonym">Arthrobotrys oligospora</name>
    <dbReference type="NCBI Taxonomy" id="2813651"/>
    <lineage>
        <taxon>Eukaryota</taxon>
        <taxon>Fungi</taxon>
        <taxon>Dikarya</taxon>
        <taxon>Ascomycota</taxon>
        <taxon>Pezizomycotina</taxon>
        <taxon>Orbiliomycetes</taxon>
        <taxon>Orbiliales</taxon>
        <taxon>Orbiliaceae</taxon>
        <taxon>Orbilia</taxon>
    </lineage>
</organism>
<dbReference type="Pfam" id="PF24883">
    <property type="entry name" value="NPHP3_N"/>
    <property type="match status" value="1"/>
</dbReference>
<dbReference type="OrthoDB" id="195446at2759"/>
<dbReference type="EMBL" id="JAABOJ010000009">
    <property type="protein sequence ID" value="KAF3284331.1"/>
    <property type="molecule type" value="Genomic_DNA"/>
</dbReference>
<reference evidence="8 9" key="1">
    <citation type="submission" date="2020-01" db="EMBL/GenBank/DDBJ databases">
        <authorList>
            <person name="Palmer J.M."/>
        </authorList>
    </citation>
    <scope>NUCLEOTIDE SEQUENCE [LARGE SCALE GENOMIC DNA]</scope>
    <source>
        <strain evidence="8 9">TWF970</strain>
    </source>
</reference>
<dbReference type="AlphaFoldDB" id="A0A7C8RCK0"/>
<dbReference type="PANTHER" id="PTHR24198:SF165">
    <property type="entry name" value="ANKYRIN REPEAT-CONTAINING PROTEIN-RELATED"/>
    <property type="match status" value="1"/>
</dbReference>
<evidence type="ECO:0000256" key="3">
    <source>
        <dbReference type="PROSITE-ProRule" id="PRU00023"/>
    </source>
</evidence>
<dbReference type="PRINTS" id="PR01415">
    <property type="entry name" value="ANKYRIN"/>
</dbReference>
<evidence type="ECO:0000313" key="9">
    <source>
        <dbReference type="Proteomes" id="UP000474640"/>
    </source>
</evidence>
<dbReference type="InterPro" id="IPR000845">
    <property type="entry name" value="Nucleoside_phosphorylase_d"/>
</dbReference>
<dbReference type="Pfam" id="PF22939">
    <property type="entry name" value="WHD_GPIID"/>
    <property type="match status" value="1"/>
</dbReference>
<feature type="domain" description="GPI inositol-deacylase winged helix" evidence="6">
    <location>
        <begin position="642"/>
        <end position="718"/>
    </location>
</feature>
<dbReference type="GO" id="GO:0009116">
    <property type="term" value="P:nucleoside metabolic process"/>
    <property type="evidence" value="ECO:0007669"/>
    <property type="project" value="InterPro"/>
</dbReference>
<dbReference type="InterPro" id="IPR035994">
    <property type="entry name" value="Nucleoside_phosphorylase_sf"/>
</dbReference>
<evidence type="ECO:0000259" key="5">
    <source>
        <dbReference type="Pfam" id="PF01048"/>
    </source>
</evidence>
<protein>
    <submittedName>
        <fullName evidence="8">Uncharacterized protein</fullName>
    </submittedName>
</protein>
<evidence type="ECO:0000259" key="7">
    <source>
        <dbReference type="Pfam" id="PF24883"/>
    </source>
</evidence>
<dbReference type="PROSITE" id="PS50088">
    <property type="entry name" value="ANK_REPEAT"/>
    <property type="match status" value="8"/>
</dbReference>
<evidence type="ECO:0000313" key="8">
    <source>
        <dbReference type="EMBL" id="KAF3284331.1"/>
    </source>
</evidence>
<dbReference type="SUPFAM" id="SSF53167">
    <property type="entry name" value="Purine and uridine phosphorylases"/>
    <property type="match status" value="1"/>
</dbReference>
<dbReference type="Proteomes" id="UP000474640">
    <property type="component" value="Unassembled WGS sequence"/>
</dbReference>
<feature type="repeat" description="ANK" evidence="3">
    <location>
        <begin position="913"/>
        <end position="945"/>
    </location>
</feature>
<dbReference type="Gene3D" id="3.40.50.1580">
    <property type="entry name" value="Nucleoside phosphorylase domain"/>
    <property type="match status" value="1"/>
</dbReference>
<keyword evidence="2 3" id="KW-0040">ANK repeat</keyword>
<dbReference type="InterPro" id="IPR056884">
    <property type="entry name" value="NPHP3-like_N"/>
</dbReference>
<dbReference type="PROSITE" id="PS50297">
    <property type="entry name" value="ANK_REP_REGION"/>
    <property type="match status" value="8"/>
</dbReference>
<dbReference type="SUPFAM" id="SSF48403">
    <property type="entry name" value="Ankyrin repeat"/>
    <property type="match status" value="1"/>
</dbReference>
<evidence type="ECO:0000259" key="6">
    <source>
        <dbReference type="Pfam" id="PF22939"/>
    </source>
</evidence>
<dbReference type="InterPro" id="IPR027417">
    <property type="entry name" value="P-loop_NTPase"/>
</dbReference>
<feature type="compositionally biased region" description="Acidic residues" evidence="4">
    <location>
        <begin position="222"/>
        <end position="239"/>
    </location>
</feature>
<feature type="repeat" description="ANK" evidence="3">
    <location>
        <begin position="946"/>
        <end position="978"/>
    </location>
</feature>
<sequence length="1160" mass="128936">MSENTPQPVTSSPRTHKDYTVGWVCALPLERTAAVAMLDFQHPRLEIPAADRNAYTLGSIGEHNIVIACLPKGMIGNNNAAAVATQMVMTFTNVKFGFMVGIGGGIPPAVRLGDVVVGTPGDGYPGVVQWDMGKAVQGGGFQRTGALDNPPRSLLAALTELETAYDLNGGSKIPQYLAELEAKQPNLAKKFLRNESMKDIAFKATASHLSKSDVISQTLIGEDVDDDEEEDEEEEEDQIDDCRYCDKTKIFRENNRDMRVHFGLIASGNQVIKDAAFRTKINKELCKKPHAAIVAAAFTKELLGYVQGVDVKLENSAMDLISGIGDQIYEARADIKLIHSNMDKEENRQIISWLTGTDYESIHADYRKKRMSGTGEWITDSTEFLEWLRGDKQTLFCTGRPGAGKTIITTIVIDWLQEVMPHEDNGDIGIAHIYFNYKRHGGETVETIIANLLGQLSRRLSSMPSSVRDLYERDAKGQKPKIEQYLEALSSVAALYSKVLILVDALDECHLGERRRFLTQIFNFQTKSGANLFMTSRDIPDINEYFGESLKLEISGREEDLQKYMEGSLPDLPRILSQKPELWEQIQRKTLKAADGMNLVTENEILEVLKKGPGTGSDSVYHEAYDQIMTRIQGQHKHSFSRARSLLSWLTGSKQQLTTQELRHALAVQVGQSQFDEKDIPDLGRVVSFCCGLVAFDEDSDIIRLVHYTAQDYLMENQSEWLPNMETEIAESCVTYLSYEVFRTGARNAGGTFHERLRSNPLYEYASANWGYHVNAAAIGGGRTPLSWAVEKGHEAVARLLINAGAEIETKNSEGLTPLLQAAWNGHEAVVRLLIEAGAKTETKDNGNLTPLSWAVEKGHEAVARLLINAGAEIETKDGRDLTPLLRAAKKGHQAVVRLLIEAGAETETEDSKGLTPLSWAAENGDKTMIELLLGAKAEVETKDRKGLTALSLTSRRGHEATVQLLLDAGAEIETKSMDDRTPLSWAAEAGHEAVVQLLLDAGANVKTTDKYGLTPLSWAAEEEHGSVAKLLLDAGAPKVDTYDPNQFFDPAGERAVAAKDIQIEKLRYDLQSIKYKKFQYPPEGSFRSLTLERRELWERSLLPGQQKLAGEGTLQAVLSKKDLEIERLRDKRERIKPPGYETRLRIWQQRQEQQAVMMY</sequence>
<feature type="repeat" description="ANK" evidence="3">
    <location>
        <begin position="847"/>
        <end position="879"/>
    </location>
</feature>
<dbReference type="Pfam" id="PF13637">
    <property type="entry name" value="Ank_4"/>
    <property type="match status" value="1"/>
</dbReference>
<feature type="repeat" description="ANK" evidence="3">
    <location>
        <begin position="979"/>
        <end position="1011"/>
    </location>
</feature>
<accession>A0A7C8RCK0</accession>
<feature type="region of interest" description="Disordered" evidence="4">
    <location>
        <begin position="220"/>
        <end position="239"/>
    </location>
</feature>
<dbReference type="SMART" id="SM00248">
    <property type="entry name" value="ANK"/>
    <property type="match status" value="8"/>
</dbReference>
<dbReference type="InterPro" id="IPR054471">
    <property type="entry name" value="GPIID_WHD"/>
</dbReference>
<dbReference type="PANTHER" id="PTHR24198">
    <property type="entry name" value="ANKYRIN REPEAT AND PROTEIN KINASE DOMAIN-CONTAINING PROTEIN"/>
    <property type="match status" value="1"/>
</dbReference>
<name>A0A7C8RCK0_ORBOL</name>
<dbReference type="GO" id="GO:0003824">
    <property type="term" value="F:catalytic activity"/>
    <property type="evidence" value="ECO:0007669"/>
    <property type="project" value="InterPro"/>
</dbReference>
<feature type="domain" description="Nucleoside phosphorylase" evidence="5">
    <location>
        <begin position="21"/>
        <end position="120"/>
    </location>
</feature>
<dbReference type="Pfam" id="PF01048">
    <property type="entry name" value="PNP_UDP_1"/>
    <property type="match status" value="1"/>
</dbReference>
<evidence type="ECO:0000256" key="4">
    <source>
        <dbReference type="SAM" id="MobiDB-lite"/>
    </source>
</evidence>
<dbReference type="Pfam" id="PF12796">
    <property type="entry name" value="Ank_2"/>
    <property type="match status" value="2"/>
</dbReference>
<feature type="domain" description="Nephrocystin 3-like N-terminal" evidence="7">
    <location>
        <begin position="373"/>
        <end position="537"/>
    </location>
</feature>
<proteinExistence type="predicted"/>
<dbReference type="InterPro" id="IPR036770">
    <property type="entry name" value="Ankyrin_rpt-contain_sf"/>
</dbReference>
<gene>
    <name evidence="8" type="ORF">TWF970_011549</name>
</gene>
<feature type="repeat" description="ANK" evidence="3">
    <location>
        <begin position="814"/>
        <end position="846"/>
    </location>
</feature>
<feature type="repeat" description="ANK" evidence="3">
    <location>
        <begin position="880"/>
        <end position="912"/>
    </location>
</feature>
<feature type="repeat" description="ANK" evidence="3">
    <location>
        <begin position="1012"/>
        <end position="1037"/>
    </location>
</feature>
<dbReference type="Gene3D" id="3.40.50.300">
    <property type="entry name" value="P-loop containing nucleotide triphosphate hydrolases"/>
    <property type="match status" value="1"/>
</dbReference>
<feature type="repeat" description="ANK" evidence="3">
    <location>
        <begin position="781"/>
        <end position="813"/>
    </location>
</feature>
<comment type="caution">
    <text evidence="8">The sequence shown here is derived from an EMBL/GenBank/DDBJ whole genome shotgun (WGS) entry which is preliminary data.</text>
</comment>
<dbReference type="Gene3D" id="1.25.40.20">
    <property type="entry name" value="Ankyrin repeat-containing domain"/>
    <property type="match status" value="3"/>
</dbReference>
<evidence type="ECO:0000256" key="1">
    <source>
        <dbReference type="ARBA" id="ARBA00022737"/>
    </source>
</evidence>
<keyword evidence="1" id="KW-0677">Repeat</keyword>